<protein>
    <submittedName>
        <fullName evidence="1">ApcC hetero-tetramer Cut9-Hcn1</fullName>
    </submittedName>
</protein>
<dbReference type="EMBL" id="WTPW01000602">
    <property type="protein sequence ID" value="KAF0496162.1"/>
    <property type="molecule type" value="Genomic_DNA"/>
</dbReference>
<keyword evidence="2" id="KW-1185">Reference proteome</keyword>
<dbReference type="Proteomes" id="UP000439903">
    <property type="component" value="Unassembled WGS sequence"/>
</dbReference>
<dbReference type="AlphaFoldDB" id="A0A8H4AHG1"/>
<sequence>MSIQKCLEVTTKLLELDMYNQACLPIHINSEARDILLSKASTMDSHCKPAWVGFRHTLAIESEHDQE</sequence>
<dbReference type="InterPro" id="IPR011990">
    <property type="entry name" value="TPR-like_helical_dom_sf"/>
</dbReference>
<proteinExistence type="predicted"/>
<reference evidence="1 2" key="1">
    <citation type="journal article" date="2019" name="Environ. Microbiol.">
        <title>At the nexus of three kingdoms: the genome of the mycorrhizal fungus Gigaspora margarita provides insights into plant, endobacterial and fungal interactions.</title>
        <authorList>
            <person name="Venice F."/>
            <person name="Ghignone S."/>
            <person name="Salvioli di Fossalunga A."/>
            <person name="Amselem J."/>
            <person name="Novero M."/>
            <person name="Xianan X."/>
            <person name="Sedzielewska Toro K."/>
            <person name="Morin E."/>
            <person name="Lipzen A."/>
            <person name="Grigoriev I.V."/>
            <person name="Henrissat B."/>
            <person name="Martin F.M."/>
            <person name="Bonfante P."/>
        </authorList>
    </citation>
    <scope>NUCLEOTIDE SEQUENCE [LARGE SCALE GENOMIC DNA]</scope>
    <source>
        <strain evidence="1 2">BEG34</strain>
    </source>
</reference>
<organism evidence="1 2">
    <name type="scientific">Gigaspora margarita</name>
    <dbReference type="NCBI Taxonomy" id="4874"/>
    <lineage>
        <taxon>Eukaryota</taxon>
        <taxon>Fungi</taxon>
        <taxon>Fungi incertae sedis</taxon>
        <taxon>Mucoromycota</taxon>
        <taxon>Glomeromycotina</taxon>
        <taxon>Glomeromycetes</taxon>
        <taxon>Diversisporales</taxon>
        <taxon>Gigasporaceae</taxon>
        <taxon>Gigaspora</taxon>
    </lineage>
</organism>
<name>A0A8H4AHG1_GIGMA</name>
<evidence type="ECO:0000313" key="1">
    <source>
        <dbReference type="EMBL" id="KAF0496162.1"/>
    </source>
</evidence>
<dbReference type="Gene3D" id="1.25.40.10">
    <property type="entry name" value="Tetratricopeptide repeat domain"/>
    <property type="match status" value="1"/>
</dbReference>
<dbReference type="OrthoDB" id="10481539at2759"/>
<accession>A0A8H4AHG1</accession>
<evidence type="ECO:0000313" key="2">
    <source>
        <dbReference type="Proteomes" id="UP000439903"/>
    </source>
</evidence>
<gene>
    <name evidence="1" type="ORF">F8M41_021061</name>
</gene>
<comment type="caution">
    <text evidence="1">The sequence shown here is derived from an EMBL/GenBank/DDBJ whole genome shotgun (WGS) entry which is preliminary data.</text>
</comment>